<dbReference type="SUPFAM" id="SSF52540">
    <property type="entry name" value="P-loop containing nucleoside triphosphate hydrolases"/>
    <property type="match status" value="1"/>
</dbReference>
<evidence type="ECO:0000313" key="3">
    <source>
        <dbReference type="Proteomes" id="UP000027456"/>
    </source>
</evidence>
<name>A0A074SA93_9AGAM</name>
<dbReference type="InterPro" id="IPR039904">
    <property type="entry name" value="TRANK1"/>
</dbReference>
<dbReference type="GO" id="GO:0004386">
    <property type="term" value="F:helicase activity"/>
    <property type="evidence" value="ECO:0007669"/>
    <property type="project" value="UniProtKB-KW"/>
</dbReference>
<dbReference type="EMBL" id="AZST01000025">
    <property type="protein sequence ID" value="KEP54535.1"/>
    <property type="molecule type" value="Genomic_DNA"/>
</dbReference>
<dbReference type="HOGENOM" id="CLU_001378_1_0_1"/>
<accession>A0A074SA93</accession>
<organism evidence="2 3">
    <name type="scientific">Rhizoctonia solani 123E</name>
    <dbReference type="NCBI Taxonomy" id="1423351"/>
    <lineage>
        <taxon>Eukaryota</taxon>
        <taxon>Fungi</taxon>
        <taxon>Dikarya</taxon>
        <taxon>Basidiomycota</taxon>
        <taxon>Agaricomycotina</taxon>
        <taxon>Agaricomycetes</taxon>
        <taxon>Cantharellales</taxon>
        <taxon>Ceratobasidiaceae</taxon>
        <taxon>Rhizoctonia</taxon>
    </lineage>
</organism>
<protein>
    <submittedName>
        <fullName evidence="2">Putative UvrD-helicase domain protein</fullName>
    </submittedName>
</protein>
<evidence type="ECO:0000256" key="1">
    <source>
        <dbReference type="SAM" id="MobiDB-lite"/>
    </source>
</evidence>
<dbReference type="Proteomes" id="UP000027456">
    <property type="component" value="Unassembled WGS sequence"/>
</dbReference>
<keyword evidence="2" id="KW-0547">Nucleotide-binding</keyword>
<gene>
    <name evidence="2" type="ORF">V565_016240</name>
</gene>
<feature type="compositionally biased region" description="Polar residues" evidence="1">
    <location>
        <begin position="1686"/>
        <end position="1703"/>
    </location>
</feature>
<dbReference type="PANTHER" id="PTHR21529">
    <property type="entry name" value="MAMMARY TURMOR VIRUS RECEPTOR HOMOLOG 1, 2 MTVR1, 2"/>
    <property type="match status" value="1"/>
</dbReference>
<feature type="region of interest" description="Disordered" evidence="1">
    <location>
        <begin position="1684"/>
        <end position="1706"/>
    </location>
</feature>
<keyword evidence="2" id="KW-0378">Hydrolase</keyword>
<keyword evidence="2" id="KW-0347">Helicase</keyword>
<keyword evidence="3" id="KW-1185">Reference proteome</keyword>
<dbReference type="InterPro" id="IPR027417">
    <property type="entry name" value="P-loop_NTPase"/>
</dbReference>
<proteinExistence type="predicted"/>
<comment type="caution">
    <text evidence="2">The sequence shown here is derived from an EMBL/GenBank/DDBJ whole genome shotgun (WGS) entry which is preliminary data.</text>
</comment>
<dbReference type="Gene3D" id="3.40.50.300">
    <property type="entry name" value="P-loop containing nucleotide triphosphate hydrolases"/>
    <property type="match status" value="2"/>
</dbReference>
<keyword evidence="2" id="KW-0067">ATP-binding</keyword>
<dbReference type="PANTHER" id="PTHR21529:SF4">
    <property type="entry name" value="TPR AND ANKYRIN REPEAT-CONTAINING PROTEIN 1"/>
    <property type="match status" value="1"/>
</dbReference>
<sequence length="1904" mass="214532">MSASTLGRWPVVLSSRAWGEYRILAEDKNTFDIVRKKLRELSHGQFTTDNYLPVRGSTQYIPIYRARLSNDLRIIYRIDLESDGYNQHDHQIIRILTMSSRARVAYEFWLKVSKFLRRRGPEYRKRCIRRDTVDTKEGPLCVPSSFPHKTYNSLTDPDPELEDGDLWDESEMSELHETVVLEKYIPVTKSLYNSILADMDAVLPIILKQVFFIFNGRSGTGKTTALVYKMRANALAAGVSDRPESARQLFVTRSPVLTRRVASYYKGLIESNQIATKLPEELWAMRQSNQKDQPQDILRFDNEVDLRDDLPDRYSELTEVHFPLFISFDRLGQLLEADALGTEDALVLARNKHKRLINFGTFKHHYWSKFDYNLTRKLDPTLVFSEILGVIKGYGQDLTEDEYLNGLTTKKSPLLANVRSEVYAIFKAYRERCNIRGETDAADRVRAILSARKDNSNVEPRVEHLFVDEVQDQLMADVYLLHSLCSNMDGGYWCGDTAQTINVGSSFRIRDMKAYIYEKMVSEADPAPNAFQRKIAAPFSTFELTVNFRSHSGIVKYAASLVQLLYTLFPGSIDHMQPESAPIPGPKPLVFISPSWDEDLFTECLLDQRPIEQSPPFSPEQAIIVRSETTAHALRARLQNRCNVLTLFESKGSYTLIIMLMKYLKETGLEFDDLILYGFFAESDVPLSSWRKITTLESHEVDGTTRFVKPQDVTSISPGICSELKQLYVAVTRARHRCWLWDSGLTAETMKDFWQSLGLIKVSNSVHNLSLFAETSEDPRQWARRAEVFFSNGLYAIAQTCFERAGREKEAQIADAYKHMSEAGKLREDSPFVKSAYITAAEKMLACTQLHSPHAITALWYHAATCFEAAKEIPRASKAFSEGKFYDKAVLVFFEAQDMPGCLQAINSFSQYIDPALLRRIKEVVTVHFLRQQDYRQLKQLYSQDLNECIELARSLGFKAQAKDLLRIAQRFDDLAAEHLSDGLPAEAVSCLVHCVKSPSAILQSRAIISVFLWANFGLKDIPGGRASEQATLLLKLCNFQDDLLDREGVEDVKVFEAIASRKRISLDIFYDLLGCLNQESEAYHSRVAVLQYHLLKGNRWVTYSSHEAFSAHLGIWSAYNTHFQRVHALKYPSRDPGVCRLLGLSRPSSTGTSEITIPSGSPLYKAINKPYAGRSGGKTTQSSITIHSSRANMYIQTMFANQVKREFATLSLDLLGSHRTKITPTISTNIPSESGTSFENAMKSIFLVLQALDSVADREDGVASVLTEGDEEKIWISWSMRLFSTVFSSSGSVGELGNVLSSGNSDAAVVYAWVSKTLQFLESPEHSHTFVTLLVVCVALIFEMQSTGVHFATIPPLEIQRHTRLLRGCPKEPDRFMDDIVTFFQRDAPWRIINMNKTLRRMVRNSWIIDISVLVQLIEQTARGAILAERATASWSYGGFSGLIVPRSWATNLVMHSTHAGHSYALNAGSLGEFVGHILEILLLISNGIPEHLNVSVVRNGAHKCHPGVIAARLIWSIMFVMVNLHPTHKAVPSVLDALNQAVAHLINFQGSFAEGFQALGFPLSCLPKKIDQQSCLPVLLKTYLHEDVIILQGRGASVHPRSSLFATREIVKFDSLAHLRNLLARSPQRYSGCRVAERSSKSVNAARSCNINLETKGMATTSMPALSVEHVDFQLDESEVIPMTPSSRPDTPISLSDSEGTSLDDWDTQPKLSLQVAALHIFRAWKRSVRREEQRRRLSDFDQEGQLYEQYRQYFPRVGTKSPKRDILGLKLIRGPCINIVLGLRLLAEEIDVYSEALKNDIHAPGLTPAQLASTQESIKQRKKKADDYKDTVLACCPLDSPPKLLIAKNLAGVKTQTKHAWDAFMLVKNSGILHKSEQFGDIEDMVSSGRDVVLDSTNPLR</sequence>
<dbReference type="OrthoDB" id="3156807at2759"/>
<evidence type="ECO:0000313" key="2">
    <source>
        <dbReference type="EMBL" id="KEP54535.1"/>
    </source>
</evidence>
<reference evidence="2 3" key="1">
    <citation type="submission" date="2013-12" db="EMBL/GenBank/DDBJ databases">
        <authorList>
            <person name="Cubeta M."/>
            <person name="Pakala S."/>
            <person name="Fedorova N."/>
            <person name="Thomas E."/>
            <person name="Dean R."/>
            <person name="Jabaji S."/>
            <person name="Neate S."/>
            <person name="Toda T."/>
            <person name="Tavantzis S."/>
            <person name="Vilgalys R."/>
            <person name="Bharathan N."/>
            <person name="Pakala S."/>
            <person name="Losada L.S."/>
            <person name="Zafar N."/>
            <person name="Nierman W."/>
        </authorList>
    </citation>
    <scope>NUCLEOTIDE SEQUENCE [LARGE SCALE GENOMIC DNA]</scope>
    <source>
        <strain evidence="2 3">123E</strain>
    </source>
</reference>